<gene>
    <name evidence="3" type="ORF">ACAT0790_LOCUS62412</name>
</gene>
<name>A0A7S1WSY5_ALECA</name>
<reference evidence="3" key="1">
    <citation type="submission" date="2021-01" db="EMBL/GenBank/DDBJ databases">
        <authorList>
            <person name="Corre E."/>
            <person name="Pelletier E."/>
            <person name="Niang G."/>
            <person name="Scheremetjew M."/>
            <person name="Finn R."/>
            <person name="Kale V."/>
            <person name="Holt S."/>
            <person name="Cochrane G."/>
            <person name="Meng A."/>
            <person name="Brown T."/>
            <person name="Cohen L."/>
        </authorList>
    </citation>
    <scope>NUCLEOTIDE SEQUENCE</scope>
    <source>
        <strain evidence="3">OF101</strain>
    </source>
</reference>
<feature type="transmembrane region" description="Helical" evidence="2">
    <location>
        <begin position="31"/>
        <end position="48"/>
    </location>
</feature>
<sequence length="125" mass="13081">MAQDPSHQRLLDLYSEPPSTAPTMAQRNTSALLTLALLACAALCALPSPSCFVAPRGAARSQQGTVVGLGQQARPQFTALAAGEPPVPVEEDEGFSIPPAVFWFGSIVLILVGFGSFIFNNIGEP</sequence>
<feature type="region of interest" description="Disordered" evidence="1">
    <location>
        <begin position="1"/>
        <end position="22"/>
    </location>
</feature>
<keyword evidence="2" id="KW-1133">Transmembrane helix</keyword>
<evidence type="ECO:0000256" key="2">
    <source>
        <dbReference type="SAM" id="Phobius"/>
    </source>
</evidence>
<evidence type="ECO:0000313" key="3">
    <source>
        <dbReference type="EMBL" id="CAD9185638.1"/>
    </source>
</evidence>
<accession>A0A7S1WSY5</accession>
<proteinExistence type="predicted"/>
<protein>
    <submittedName>
        <fullName evidence="3">Uncharacterized protein</fullName>
    </submittedName>
</protein>
<organism evidence="3">
    <name type="scientific">Alexandrium catenella</name>
    <name type="common">Red tide dinoflagellate</name>
    <name type="synonym">Gonyaulax catenella</name>
    <dbReference type="NCBI Taxonomy" id="2925"/>
    <lineage>
        <taxon>Eukaryota</taxon>
        <taxon>Sar</taxon>
        <taxon>Alveolata</taxon>
        <taxon>Dinophyceae</taxon>
        <taxon>Gonyaulacales</taxon>
        <taxon>Pyrocystaceae</taxon>
        <taxon>Alexandrium</taxon>
    </lineage>
</organism>
<evidence type="ECO:0000256" key="1">
    <source>
        <dbReference type="SAM" id="MobiDB-lite"/>
    </source>
</evidence>
<keyword evidence="2" id="KW-0472">Membrane</keyword>
<feature type="compositionally biased region" description="Basic and acidic residues" evidence="1">
    <location>
        <begin position="1"/>
        <end position="10"/>
    </location>
</feature>
<feature type="transmembrane region" description="Helical" evidence="2">
    <location>
        <begin position="100"/>
        <end position="119"/>
    </location>
</feature>
<keyword evidence="2" id="KW-0812">Transmembrane</keyword>
<dbReference type="EMBL" id="HBGE01104733">
    <property type="protein sequence ID" value="CAD9185638.1"/>
    <property type="molecule type" value="Transcribed_RNA"/>
</dbReference>
<dbReference type="AlphaFoldDB" id="A0A7S1WSY5"/>